<evidence type="ECO:0000313" key="12">
    <source>
        <dbReference type="Proteomes" id="UP000252519"/>
    </source>
</evidence>
<keyword evidence="7" id="KW-1133">Transmembrane helix</keyword>
<evidence type="ECO:0000256" key="4">
    <source>
        <dbReference type="ARBA" id="ARBA00022679"/>
    </source>
</evidence>
<evidence type="ECO:0000256" key="7">
    <source>
        <dbReference type="ARBA" id="ARBA00022989"/>
    </source>
</evidence>
<dbReference type="OrthoDB" id="2019572at2759"/>
<comment type="caution">
    <text evidence="11">The sequence shown here is derived from an EMBL/GenBank/DDBJ whole genome shotgun (WGS) entry which is preliminary data.</text>
</comment>
<name>A0A368GS13_ANCCA</name>
<evidence type="ECO:0000256" key="2">
    <source>
        <dbReference type="ARBA" id="ARBA00004922"/>
    </source>
</evidence>
<keyword evidence="6" id="KW-0735">Signal-anchor</keyword>
<proteinExistence type="inferred from homology"/>
<dbReference type="Pfam" id="PF02485">
    <property type="entry name" value="Branch"/>
    <property type="match status" value="1"/>
</dbReference>
<keyword evidence="8" id="KW-0472">Membrane</keyword>
<dbReference type="STRING" id="29170.A0A368GS13"/>
<keyword evidence="4" id="KW-0808">Transferase</keyword>
<evidence type="ECO:0000256" key="5">
    <source>
        <dbReference type="ARBA" id="ARBA00022692"/>
    </source>
</evidence>
<dbReference type="EMBL" id="JOJR01000066">
    <property type="protein sequence ID" value="RCN47172.1"/>
    <property type="molecule type" value="Genomic_DNA"/>
</dbReference>
<dbReference type="AlphaFoldDB" id="A0A368GS13"/>
<evidence type="ECO:0000256" key="6">
    <source>
        <dbReference type="ARBA" id="ARBA00022968"/>
    </source>
</evidence>
<evidence type="ECO:0000256" key="9">
    <source>
        <dbReference type="ARBA" id="ARBA00023180"/>
    </source>
</evidence>
<keyword evidence="5" id="KW-0812">Transmembrane</keyword>
<comment type="similarity">
    <text evidence="10">Belongs to the glycosyltransferase 14 family.</text>
</comment>
<evidence type="ECO:0000313" key="11">
    <source>
        <dbReference type="EMBL" id="RCN47172.1"/>
    </source>
</evidence>
<accession>A0A368GS13</accession>
<dbReference type="Proteomes" id="UP000252519">
    <property type="component" value="Unassembled WGS sequence"/>
</dbReference>
<reference evidence="11 12" key="1">
    <citation type="submission" date="2014-10" db="EMBL/GenBank/DDBJ databases">
        <title>Draft genome of the hookworm Ancylostoma caninum.</title>
        <authorList>
            <person name="Mitreva M."/>
        </authorList>
    </citation>
    <scope>NUCLEOTIDE SEQUENCE [LARGE SCALE GENOMIC DNA]</scope>
    <source>
        <strain evidence="11 12">Baltimore</strain>
    </source>
</reference>
<dbReference type="InterPro" id="IPR003406">
    <property type="entry name" value="Glyco_trans_14"/>
</dbReference>
<sequence length="447" mass="50913">MLGNVSCEALFSGDEQEALMAKQLNYNGTSVVDAILNSPDSFETRTFETAIECRPIGISSEHFSNCFSCATVQKLFGFFQTLSDEERNYPIAYAMLVHKDVAQVLMLLSAIYQPQNQFCIAVDGNSDEKFWRTITELARCYPNIQVFRAKKIEWCSFEIIEAIFECVVRLSKSPIQWRYIQILSGVDAPLKTNLEMVRIFKALNGSFNTEVLPFERYRLHGKRARNSPLPLVKSSLAAVFSREAADFMSNNEVVHKQLVFLNGTVCADESLWATIAGNPDSNACITELPMPGGFKAKEFLLRTFGTNFSKWWFRAHIGPWMTRSNSSEETTPNGEFRIDNYVVSRYQQWLIRSNSNCRGSCIQVSPLQVFHHKTPGRYYRLSCIFGVDDLPTLVKRHELVAHKLYLDFQPAAFLCLLQEIRRRSLHPVPFTAAGYDSLPKGPVWNKN</sequence>
<dbReference type="PANTHER" id="PTHR19297:SF185">
    <property type="entry name" value="BETA-1,3-GALACTOSYL-O-GLYCOSYL-GLYCOPROTEIN BETA-1,6-N-ACETYLGLUCOSAMINYLTRANSFERASE 3"/>
    <property type="match status" value="1"/>
</dbReference>
<dbReference type="GO" id="GO:0016020">
    <property type="term" value="C:membrane"/>
    <property type="evidence" value="ECO:0007669"/>
    <property type="project" value="UniProtKB-SubCell"/>
</dbReference>
<evidence type="ECO:0000256" key="10">
    <source>
        <dbReference type="ARBA" id="ARBA00038150"/>
    </source>
</evidence>
<keyword evidence="12" id="KW-1185">Reference proteome</keyword>
<protein>
    <submittedName>
        <fullName evidence="11">Core-2/I-Branching enzyme</fullName>
    </submittedName>
</protein>
<evidence type="ECO:0000256" key="3">
    <source>
        <dbReference type="ARBA" id="ARBA00022676"/>
    </source>
</evidence>
<dbReference type="GO" id="GO:0008375">
    <property type="term" value="F:acetylglucosaminyltransferase activity"/>
    <property type="evidence" value="ECO:0007669"/>
    <property type="project" value="TreeGrafter"/>
</dbReference>
<organism evidence="11 12">
    <name type="scientific">Ancylostoma caninum</name>
    <name type="common">Dog hookworm</name>
    <dbReference type="NCBI Taxonomy" id="29170"/>
    <lineage>
        <taxon>Eukaryota</taxon>
        <taxon>Metazoa</taxon>
        <taxon>Ecdysozoa</taxon>
        <taxon>Nematoda</taxon>
        <taxon>Chromadorea</taxon>
        <taxon>Rhabditida</taxon>
        <taxon>Rhabditina</taxon>
        <taxon>Rhabditomorpha</taxon>
        <taxon>Strongyloidea</taxon>
        <taxon>Ancylostomatidae</taxon>
        <taxon>Ancylostomatinae</taxon>
        <taxon>Ancylostoma</taxon>
    </lineage>
</organism>
<evidence type="ECO:0000256" key="8">
    <source>
        <dbReference type="ARBA" id="ARBA00023136"/>
    </source>
</evidence>
<keyword evidence="3" id="KW-0328">Glycosyltransferase</keyword>
<comment type="pathway">
    <text evidence="2">Protein modification; protein glycosylation.</text>
</comment>
<evidence type="ECO:0000256" key="1">
    <source>
        <dbReference type="ARBA" id="ARBA00004606"/>
    </source>
</evidence>
<keyword evidence="9" id="KW-0325">Glycoprotein</keyword>
<dbReference type="PANTHER" id="PTHR19297">
    <property type="entry name" value="GLYCOSYLTRANSFERASE 14 FAMILY MEMBER"/>
    <property type="match status" value="1"/>
</dbReference>
<comment type="subcellular location">
    <subcellularLocation>
        <location evidence="1">Membrane</location>
        <topology evidence="1">Single-pass type II membrane protein</topology>
    </subcellularLocation>
</comment>
<gene>
    <name evidence="11" type="ORF">ANCCAN_06749</name>
</gene>